<dbReference type="PANTHER" id="PTHR12992:SF11">
    <property type="entry name" value="MITOCHONDRIAL COENZYME A DIPHOSPHATASE NUDT8"/>
    <property type="match status" value="1"/>
</dbReference>
<dbReference type="RefSeq" id="WP_147824933.1">
    <property type="nucleotide sequence ID" value="NZ_BAAARG010000001.1"/>
</dbReference>
<dbReference type="InterPro" id="IPR015797">
    <property type="entry name" value="NUDIX_hydrolase-like_dom_sf"/>
</dbReference>
<comment type="caution">
    <text evidence="8">The sequence shown here is derived from an EMBL/GenBank/DDBJ whole genome shotgun (WGS) entry which is preliminary data.</text>
</comment>
<reference evidence="8 9" key="1">
    <citation type="submission" date="2019-08" db="EMBL/GenBank/DDBJ databases">
        <authorList>
            <person name="Dong K."/>
        </authorList>
    </citation>
    <scope>NUCLEOTIDE SEQUENCE [LARGE SCALE GENOMIC DNA]</scope>
    <source>
        <strain evidence="8 9">M4-8</strain>
    </source>
</reference>
<evidence type="ECO:0000256" key="4">
    <source>
        <dbReference type="ARBA" id="ARBA00022801"/>
    </source>
</evidence>
<comment type="cofactor">
    <cofactor evidence="2">
        <name>Mg(2+)</name>
        <dbReference type="ChEBI" id="CHEBI:18420"/>
    </cofactor>
</comment>
<dbReference type="InterPro" id="IPR045121">
    <property type="entry name" value="CoAse"/>
</dbReference>
<name>A0A5C8HQ37_9MICO</name>
<organism evidence="8 9">
    <name type="scientific">Microbacterium mitrae</name>
    <dbReference type="NCBI Taxonomy" id="664640"/>
    <lineage>
        <taxon>Bacteria</taxon>
        <taxon>Bacillati</taxon>
        <taxon>Actinomycetota</taxon>
        <taxon>Actinomycetes</taxon>
        <taxon>Micrococcales</taxon>
        <taxon>Microbacteriaceae</taxon>
        <taxon>Microbacterium</taxon>
    </lineage>
</organism>
<feature type="domain" description="Nudix hydrolase" evidence="7">
    <location>
        <begin position="34"/>
        <end position="181"/>
    </location>
</feature>
<evidence type="ECO:0000256" key="1">
    <source>
        <dbReference type="ARBA" id="ARBA00001936"/>
    </source>
</evidence>
<dbReference type="SUPFAM" id="SSF55811">
    <property type="entry name" value="Nudix"/>
    <property type="match status" value="1"/>
</dbReference>
<protein>
    <submittedName>
        <fullName evidence="8">CoA pyrophosphatase</fullName>
    </submittedName>
</protein>
<evidence type="ECO:0000256" key="5">
    <source>
        <dbReference type="ARBA" id="ARBA00022842"/>
    </source>
</evidence>
<dbReference type="Proteomes" id="UP000321196">
    <property type="component" value="Unassembled WGS sequence"/>
</dbReference>
<sequence>MTDTSLALGARAQLSRGLLDRSALRDLPPVNEAQARRSAVLALFGPRPDRMHLAPTDLEAADLDVLLEIRADTLRAHPGEVSFPGGSVDADDLDAVDTALREAEEETGLDRTGVEVIGALPDLPLLANNFLVSPIVGWRSRTLAVTVMDPAETHEVRLASVDELLDPANRFTSVFRHELGEFRGPAFDIGGATVWGFTALVMDHLFEVSGWTRAWNQDDERDIFTLR</sequence>
<keyword evidence="6" id="KW-0464">Manganese</keyword>
<dbReference type="Gene3D" id="3.90.79.10">
    <property type="entry name" value="Nucleoside Triphosphate Pyrophosphohydrolase"/>
    <property type="match status" value="1"/>
</dbReference>
<dbReference type="InterPro" id="IPR000086">
    <property type="entry name" value="NUDIX_hydrolase_dom"/>
</dbReference>
<evidence type="ECO:0000256" key="3">
    <source>
        <dbReference type="ARBA" id="ARBA00022723"/>
    </source>
</evidence>
<dbReference type="GO" id="GO:0010945">
    <property type="term" value="F:coenzyme A diphosphatase activity"/>
    <property type="evidence" value="ECO:0007669"/>
    <property type="project" value="InterPro"/>
</dbReference>
<dbReference type="PROSITE" id="PS51462">
    <property type="entry name" value="NUDIX"/>
    <property type="match status" value="1"/>
</dbReference>
<gene>
    <name evidence="8" type="ORF">FVP60_03930</name>
</gene>
<comment type="cofactor">
    <cofactor evidence="1">
        <name>Mn(2+)</name>
        <dbReference type="ChEBI" id="CHEBI:29035"/>
    </cofactor>
</comment>
<dbReference type="GO" id="GO:0046872">
    <property type="term" value="F:metal ion binding"/>
    <property type="evidence" value="ECO:0007669"/>
    <property type="project" value="UniProtKB-KW"/>
</dbReference>
<evidence type="ECO:0000259" key="7">
    <source>
        <dbReference type="PROSITE" id="PS51462"/>
    </source>
</evidence>
<keyword evidence="4" id="KW-0378">Hydrolase</keyword>
<evidence type="ECO:0000256" key="6">
    <source>
        <dbReference type="ARBA" id="ARBA00023211"/>
    </source>
</evidence>
<keyword evidence="9" id="KW-1185">Reference proteome</keyword>
<evidence type="ECO:0000313" key="8">
    <source>
        <dbReference type="EMBL" id="TXK06124.1"/>
    </source>
</evidence>
<dbReference type="OrthoDB" id="9802805at2"/>
<dbReference type="EMBL" id="VRSW01000001">
    <property type="protein sequence ID" value="TXK06124.1"/>
    <property type="molecule type" value="Genomic_DNA"/>
</dbReference>
<keyword evidence="3" id="KW-0479">Metal-binding</keyword>
<dbReference type="Pfam" id="PF00293">
    <property type="entry name" value="NUDIX"/>
    <property type="match status" value="1"/>
</dbReference>
<evidence type="ECO:0000313" key="9">
    <source>
        <dbReference type="Proteomes" id="UP000321196"/>
    </source>
</evidence>
<keyword evidence="5" id="KW-0460">Magnesium</keyword>
<accession>A0A5C8HQ37</accession>
<evidence type="ECO:0000256" key="2">
    <source>
        <dbReference type="ARBA" id="ARBA00001946"/>
    </source>
</evidence>
<dbReference type="CDD" id="cd03426">
    <property type="entry name" value="NUDIX_CoAse_Nudt7"/>
    <property type="match status" value="1"/>
</dbReference>
<dbReference type="AlphaFoldDB" id="A0A5C8HQ37"/>
<dbReference type="PANTHER" id="PTHR12992">
    <property type="entry name" value="NUDIX HYDROLASE"/>
    <property type="match status" value="1"/>
</dbReference>
<proteinExistence type="predicted"/>